<evidence type="ECO:0000313" key="1">
    <source>
        <dbReference type="EMBL" id="CAK9251221.1"/>
    </source>
</evidence>
<protein>
    <submittedName>
        <fullName evidence="1">Uncharacterized protein</fullName>
    </submittedName>
</protein>
<dbReference type="EMBL" id="CAXAQS010000347">
    <property type="protein sequence ID" value="CAK9251221.1"/>
    <property type="molecule type" value="Genomic_DNA"/>
</dbReference>
<proteinExistence type="predicted"/>
<reference evidence="1" key="1">
    <citation type="submission" date="2024-02" db="EMBL/GenBank/DDBJ databases">
        <authorList>
            <consortium name="ELIXIR-Norway"/>
            <consortium name="Elixir Norway"/>
        </authorList>
    </citation>
    <scope>NUCLEOTIDE SEQUENCE</scope>
</reference>
<keyword evidence="2" id="KW-1185">Reference proteome</keyword>
<accession>A0ABP0VB99</accession>
<organism evidence="1 2">
    <name type="scientific">Sphagnum jensenii</name>
    <dbReference type="NCBI Taxonomy" id="128206"/>
    <lineage>
        <taxon>Eukaryota</taxon>
        <taxon>Viridiplantae</taxon>
        <taxon>Streptophyta</taxon>
        <taxon>Embryophyta</taxon>
        <taxon>Bryophyta</taxon>
        <taxon>Sphagnophytina</taxon>
        <taxon>Sphagnopsida</taxon>
        <taxon>Sphagnales</taxon>
        <taxon>Sphagnaceae</taxon>
        <taxon>Sphagnum</taxon>
    </lineage>
</organism>
<dbReference type="Proteomes" id="UP001497444">
    <property type="component" value="Unassembled WGS sequence"/>
</dbReference>
<gene>
    <name evidence="1" type="ORF">CSSPJE1EN1_LOCUS26599</name>
</gene>
<comment type="caution">
    <text evidence="1">The sequence shown here is derived from an EMBL/GenBank/DDBJ whole genome shotgun (WGS) entry which is preliminary data.</text>
</comment>
<sequence length="123" mass="13916">MPTKFVKFDLDDDMRRLDAEDSIPVIEAIFDEINCVFAAYTVGAEPYELVTHLNLMAKERGEHRTVYSVAGKAFDKNAQKEFAGRCSAGELFAIVHPTRYRVLAYTSVMYGSLIEKALQLMED</sequence>
<evidence type="ECO:0000313" key="2">
    <source>
        <dbReference type="Proteomes" id="UP001497444"/>
    </source>
</evidence>
<name>A0ABP0VB99_9BRYO</name>